<dbReference type="EMBL" id="BJWL01000017">
    <property type="protein sequence ID" value="GFZ05363.1"/>
    <property type="molecule type" value="Genomic_DNA"/>
</dbReference>
<evidence type="ECO:0000313" key="2">
    <source>
        <dbReference type="EMBL" id="GFZ05363.1"/>
    </source>
</evidence>
<organism evidence="2 3">
    <name type="scientific">Actinidia rufa</name>
    <dbReference type="NCBI Taxonomy" id="165716"/>
    <lineage>
        <taxon>Eukaryota</taxon>
        <taxon>Viridiplantae</taxon>
        <taxon>Streptophyta</taxon>
        <taxon>Embryophyta</taxon>
        <taxon>Tracheophyta</taxon>
        <taxon>Spermatophyta</taxon>
        <taxon>Magnoliopsida</taxon>
        <taxon>eudicotyledons</taxon>
        <taxon>Gunneridae</taxon>
        <taxon>Pentapetalae</taxon>
        <taxon>asterids</taxon>
        <taxon>Ericales</taxon>
        <taxon>Actinidiaceae</taxon>
        <taxon>Actinidia</taxon>
    </lineage>
</organism>
<keyword evidence="1" id="KW-0175">Coiled coil</keyword>
<gene>
    <name evidence="2" type="ORF">Acr_17g0009350</name>
</gene>
<keyword evidence="3" id="KW-1185">Reference proteome</keyword>
<dbReference type="AlphaFoldDB" id="A0A7J0G3K6"/>
<sequence>MRDEAMIQQVNASSIRDKMTRAQQMTKNLESAGWLSLRLKSSVQDDAVSVMEKKLAELKKYKEESVVATEKLDKETTELRRREIPRS</sequence>
<feature type="coiled-coil region" evidence="1">
    <location>
        <begin position="51"/>
        <end position="78"/>
    </location>
</feature>
<comment type="caution">
    <text evidence="2">The sequence shown here is derived from an EMBL/GenBank/DDBJ whole genome shotgun (WGS) entry which is preliminary data.</text>
</comment>
<evidence type="ECO:0000256" key="1">
    <source>
        <dbReference type="SAM" id="Coils"/>
    </source>
</evidence>
<proteinExistence type="predicted"/>
<accession>A0A7J0G3K6</accession>
<reference evidence="2 3" key="1">
    <citation type="submission" date="2019-07" db="EMBL/GenBank/DDBJ databases">
        <title>De Novo Assembly of kiwifruit Actinidia rufa.</title>
        <authorList>
            <person name="Sugita-Konishi S."/>
            <person name="Sato K."/>
            <person name="Mori E."/>
            <person name="Abe Y."/>
            <person name="Kisaki G."/>
            <person name="Hamano K."/>
            <person name="Suezawa K."/>
            <person name="Otani M."/>
            <person name="Fukuda T."/>
            <person name="Manabe T."/>
            <person name="Gomi K."/>
            <person name="Tabuchi M."/>
            <person name="Akimitsu K."/>
            <person name="Kataoka I."/>
        </authorList>
    </citation>
    <scope>NUCLEOTIDE SEQUENCE [LARGE SCALE GENOMIC DNA]</scope>
    <source>
        <strain evidence="3">cv. Fuchu</strain>
    </source>
</reference>
<evidence type="ECO:0000313" key="3">
    <source>
        <dbReference type="Proteomes" id="UP000585474"/>
    </source>
</evidence>
<protein>
    <submittedName>
        <fullName evidence="2">Uncharacterized protein</fullName>
    </submittedName>
</protein>
<dbReference type="Proteomes" id="UP000585474">
    <property type="component" value="Unassembled WGS sequence"/>
</dbReference>
<name>A0A7J0G3K6_9ERIC</name>